<keyword evidence="1" id="KW-0175">Coiled coil</keyword>
<protein>
    <submittedName>
        <fullName evidence="4">Paraquat-inducible protein B</fullName>
    </submittedName>
</protein>
<feature type="transmembrane region" description="Helical" evidence="2">
    <location>
        <begin position="12"/>
        <end position="34"/>
    </location>
</feature>
<accession>A0ABU1VA39</accession>
<name>A0ABU1VA39_9BURK</name>
<evidence type="ECO:0000313" key="4">
    <source>
        <dbReference type="EMBL" id="MDR7094178.1"/>
    </source>
</evidence>
<keyword evidence="5" id="KW-1185">Reference proteome</keyword>
<evidence type="ECO:0000259" key="3">
    <source>
        <dbReference type="Pfam" id="PF02470"/>
    </source>
</evidence>
<feature type="coiled-coil region" evidence="1">
    <location>
        <begin position="278"/>
        <end position="333"/>
    </location>
</feature>
<dbReference type="PANTHER" id="PTHR33371:SF4">
    <property type="entry name" value="INTERMEMBRANE PHOSPHOLIPID TRANSPORT SYSTEM BINDING PROTEIN MLAD"/>
    <property type="match status" value="1"/>
</dbReference>
<dbReference type="EMBL" id="JAVDWE010000004">
    <property type="protein sequence ID" value="MDR7094178.1"/>
    <property type="molecule type" value="Genomic_DNA"/>
</dbReference>
<keyword evidence="2" id="KW-0472">Membrane</keyword>
<dbReference type="Pfam" id="PF02470">
    <property type="entry name" value="MlaD"/>
    <property type="match status" value="1"/>
</dbReference>
<evidence type="ECO:0000313" key="5">
    <source>
        <dbReference type="Proteomes" id="UP001265550"/>
    </source>
</evidence>
<dbReference type="RefSeq" id="WP_204733121.1">
    <property type="nucleotide sequence ID" value="NZ_JAVDWE010000004.1"/>
</dbReference>
<gene>
    <name evidence="4" type="ORF">J2X09_001916</name>
</gene>
<dbReference type="InterPro" id="IPR052336">
    <property type="entry name" value="MlaD_Phospholipid_Transporter"/>
</dbReference>
<keyword evidence="2" id="KW-0812">Transmembrane</keyword>
<reference evidence="4 5" key="1">
    <citation type="submission" date="2023-07" db="EMBL/GenBank/DDBJ databases">
        <title>Sorghum-associated microbial communities from plants grown in Nebraska, USA.</title>
        <authorList>
            <person name="Schachtman D."/>
        </authorList>
    </citation>
    <scope>NUCLEOTIDE SEQUENCE [LARGE SCALE GENOMIC DNA]</scope>
    <source>
        <strain evidence="4 5">BE240</strain>
    </source>
</reference>
<evidence type="ECO:0000256" key="1">
    <source>
        <dbReference type="SAM" id="Coils"/>
    </source>
</evidence>
<dbReference type="PANTHER" id="PTHR33371">
    <property type="entry name" value="INTERMEMBRANE PHOSPHOLIPID TRANSPORT SYSTEM BINDING PROTEIN MLAD-RELATED"/>
    <property type="match status" value="1"/>
</dbReference>
<keyword evidence="2" id="KW-1133">Transmembrane helix</keyword>
<dbReference type="InterPro" id="IPR003399">
    <property type="entry name" value="Mce/MlaD"/>
</dbReference>
<feature type="domain" description="Mce/MlaD" evidence="3">
    <location>
        <begin position="41"/>
        <end position="139"/>
    </location>
</feature>
<evidence type="ECO:0000256" key="2">
    <source>
        <dbReference type="SAM" id="Phobius"/>
    </source>
</evidence>
<comment type="caution">
    <text evidence="4">The sequence shown here is derived from an EMBL/GenBank/DDBJ whole genome shotgun (WGS) entry which is preliminary data.</text>
</comment>
<sequence>MRRKANPTLIGTFVVAGIALIAVAIITLAGSNYFTRKERTVMYFSGSVYGLQVGAPVVFRGVRVGSVESIEVSYDAGTDTFSIPVVASLDSDALRGLDGKRAEGEAPPELALPALVERGMSAQLSMQSLLTGLLYVDLDLRPQRTAHARGTQRGFTEIPTIPTAIQNLRDQLEGIDLRKITDDLAAIAASARAVISGPQLNQALRDLAEITASFKRVSDRLDKRLDPMTEELQRSMAATRRAMDDMSKAARSVDNTAVGFGRTSERVGELLAPDAPLVTNLQRAADEVARSAAALREATSSDSNLAVNADRALTDLSRAARALRDLAETLEQQPDSLLRGRKVSE</sequence>
<organism evidence="4 5">
    <name type="scientific">Hydrogenophaga laconesensis</name>
    <dbReference type="NCBI Taxonomy" id="1805971"/>
    <lineage>
        <taxon>Bacteria</taxon>
        <taxon>Pseudomonadati</taxon>
        <taxon>Pseudomonadota</taxon>
        <taxon>Betaproteobacteria</taxon>
        <taxon>Burkholderiales</taxon>
        <taxon>Comamonadaceae</taxon>
        <taxon>Hydrogenophaga</taxon>
    </lineage>
</organism>
<dbReference type="Proteomes" id="UP001265550">
    <property type="component" value="Unassembled WGS sequence"/>
</dbReference>
<proteinExistence type="predicted"/>